<proteinExistence type="inferred from homology"/>
<evidence type="ECO:0000256" key="1">
    <source>
        <dbReference type="ARBA" id="ARBA00006484"/>
    </source>
</evidence>
<comment type="similarity">
    <text evidence="1">Belongs to the short-chain dehydrogenases/reductases (SDR) family.</text>
</comment>
<feature type="non-terminal residue" evidence="3">
    <location>
        <position position="119"/>
    </location>
</feature>
<name>X0T947_9ZZZZ</name>
<organism evidence="3">
    <name type="scientific">marine sediment metagenome</name>
    <dbReference type="NCBI Taxonomy" id="412755"/>
    <lineage>
        <taxon>unclassified sequences</taxon>
        <taxon>metagenomes</taxon>
        <taxon>ecological metagenomes</taxon>
    </lineage>
</organism>
<sequence>MADTAYLTRMFGLDGKRAAVIGGGGVLAGAMALALARAGAKVAVLDLNPDAAKTRADQITKGGGTALALKVDVASKRDLQTASDAIDKAWGGTDILINAPGLNSGTPFFEITEEEWEKL</sequence>
<protein>
    <recommendedName>
        <fullName evidence="4">SDR family NAD(P)-dependent oxidoreductase</fullName>
    </recommendedName>
</protein>
<accession>X0T947</accession>
<dbReference type="GO" id="GO:0016491">
    <property type="term" value="F:oxidoreductase activity"/>
    <property type="evidence" value="ECO:0007669"/>
    <property type="project" value="UniProtKB-KW"/>
</dbReference>
<dbReference type="SUPFAM" id="SSF51735">
    <property type="entry name" value="NAD(P)-binding Rossmann-fold domains"/>
    <property type="match status" value="1"/>
</dbReference>
<dbReference type="Pfam" id="PF00106">
    <property type="entry name" value="adh_short"/>
    <property type="match status" value="1"/>
</dbReference>
<dbReference type="PANTHER" id="PTHR43669">
    <property type="entry name" value="5-KETO-D-GLUCONATE 5-REDUCTASE"/>
    <property type="match status" value="1"/>
</dbReference>
<evidence type="ECO:0008006" key="4">
    <source>
        <dbReference type="Google" id="ProtNLM"/>
    </source>
</evidence>
<gene>
    <name evidence="3" type="ORF">S01H1_09443</name>
</gene>
<keyword evidence="2" id="KW-0560">Oxidoreductase</keyword>
<evidence type="ECO:0000256" key="2">
    <source>
        <dbReference type="ARBA" id="ARBA00023002"/>
    </source>
</evidence>
<dbReference type="EMBL" id="BARS01004824">
    <property type="protein sequence ID" value="GAF83856.1"/>
    <property type="molecule type" value="Genomic_DNA"/>
</dbReference>
<dbReference type="InterPro" id="IPR036291">
    <property type="entry name" value="NAD(P)-bd_dom_sf"/>
</dbReference>
<dbReference type="AlphaFoldDB" id="X0T947"/>
<dbReference type="Gene3D" id="3.40.50.720">
    <property type="entry name" value="NAD(P)-binding Rossmann-like Domain"/>
    <property type="match status" value="1"/>
</dbReference>
<reference evidence="3" key="1">
    <citation type="journal article" date="2014" name="Front. Microbiol.">
        <title>High frequency of phylogenetically diverse reductive dehalogenase-homologous genes in deep subseafloor sedimentary metagenomes.</title>
        <authorList>
            <person name="Kawai M."/>
            <person name="Futagami T."/>
            <person name="Toyoda A."/>
            <person name="Takaki Y."/>
            <person name="Nishi S."/>
            <person name="Hori S."/>
            <person name="Arai W."/>
            <person name="Tsubouchi T."/>
            <person name="Morono Y."/>
            <person name="Uchiyama I."/>
            <person name="Ito T."/>
            <person name="Fujiyama A."/>
            <person name="Inagaki F."/>
            <person name="Takami H."/>
        </authorList>
    </citation>
    <scope>NUCLEOTIDE SEQUENCE</scope>
    <source>
        <strain evidence="3">Expedition CK06-06</strain>
    </source>
</reference>
<comment type="caution">
    <text evidence="3">The sequence shown here is derived from an EMBL/GenBank/DDBJ whole genome shotgun (WGS) entry which is preliminary data.</text>
</comment>
<evidence type="ECO:0000313" key="3">
    <source>
        <dbReference type="EMBL" id="GAF83856.1"/>
    </source>
</evidence>
<dbReference type="InterPro" id="IPR002347">
    <property type="entry name" value="SDR_fam"/>
</dbReference>
<dbReference type="PANTHER" id="PTHR43669:SF14">
    <property type="entry name" value="OXIDOREDUCTASE"/>
    <property type="match status" value="1"/>
</dbReference>